<comment type="similarity">
    <text evidence="1">Belongs to the bacterial/plant glucose-1-phosphate adenylyltransferase family.</text>
</comment>
<dbReference type="EC" id="2.7.7.27" evidence="5"/>
<proteinExistence type="inferred from homology"/>
<evidence type="ECO:0000259" key="4">
    <source>
        <dbReference type="Pfam" id="PF24894"/>
    </source>
</evidence>
<evidence type="ECO:0000313" key="5">
    <source>
        <dbReference type="EMBL" id="MBC8530365.1"/>
    </source>
</evidence>
<keyword evidence="5" id="KW-0548">Nucleotidyltransferase</keyword>
<dbReference type="EMBL" id="JACRSR010000001">
    <property type="protein sequence ID" value="MBC8530365.1"/>
    <property type="molecule type" value="Genomic_DNA"/>
</dbReference>
<dbReference type="Proteomes" id="UP000623172">
    <property type="component" value="Unassembled WGS sequence"/>
</dbReference>
<name>A0A926D0Z3_9FIRM</name>
<dbReference type="Gene3D" id="3.90.550.10">
    <property type="entry name" value="Spore Coat Polysaccharide Biosynthesis Protein SpsA, Chain A"/>
    <property type="match status" value="1"/>
</dbReference>
<evidence type="ECO:0000313" key="6">
    <source>
        <dbReference type="Proteomes" id="UP000623172"/>
    </source>
</evidence>
<dbReference type="InterPro" id="IPR005835">
    <property type="entry name" value="NTP_transferase_dom"/>
</dbReference>
<dbReference type="InterPro" id="IPR056818">
    <property type="entry name" value="GlmU/GlgC-like_hexapep"/>
</dbReference>
<dbReference type="SUPFAM" id="SSF53448">
    <property type="entry name" value="Nucleotide-diphospho-sugar transferases"/>
    <property type="match status" value="1"/>
</dbReference>
<gene>
    <name evidence="5" type="primary">glgD</name>
    <name evidence="5" type="ORF">H8696_00700</name>
</gene>
<dbReference type="CDD" id="cd04651">
    <property type="entry name" value="LbH_G1P_AT_C"/>
    <property type="match status" value="1"/>
</dbReference>
<evidence type="ECO:0000256" key="1">
    <source>
        <dbReference type="ARBA" id="ARBA00010443"/>
    </source>
</evidence>
<evidence type="ECO:0000256" key="2">
    <source>
        <dbReference type="ARBA" id="ARBA00023056"/>
    </source>
</evidence>
<dbReference type="PANTHER" id="PTHR43523:SF6">
    <property type="entry name" value="GLYCOGEN BIOSYNTHESIS PROTEIN GLGD"/>
    <property type="match status" value="1"/>
</dbReference>
<dbReference type="Gene3D" id="2.160.10.10">
    <property type="entry name" value="Hexapeptide repeat proteins"/>
    <property type="match status" value="1"/>
</dbReference>
<keyword evidence="2" id="KW-0320">Glycogen biosynthesis</keyword>
<accession>A0A926D0Z3</accession>
<dbReference type="InterPro" id="IPR011004">
    <property type="entry name" value="Trimer_LpxA-like_sf"/>
</dbReference>
<protein>
    <submittedName>
        <fullName evidence="5">Glucose-1-phosphate adenylyltransferase subunit GlgD</fullName>
        <ecNumber evidence="5">2.7.7.27</ecNumber>
    </submittedName>
</protein>
<organism evidence="5 6">
    <name type="scientific">Gehongia tenuis</name>
    <dbReference type="NCBI Taxonomy" id="2763655"/>
    <lineage>
        <taxon>Bacteria</taxon>
        <taxon>Bacillati</taxon>
        <taxon>Bacillota</taxon>
        <taxon>Clostridia</taxon>
        <taxon>Christensenellales</taxon>
        <taxon>Christensenellaceae</taxon>
        <taxon>Gehongia</taxon>
    </lineage>
</organism>
<dbReference type="GO" id="GO:0008878">
    <property type="term" value="F:glucose-1-phosphate adenylyltransferase activity"/>
    <property type="evidence" value="ECO:0007669"/>
    <property type="project" value="UniProtKB-EC"/>
</dbReference>
<dbReference type="InterPro" id="IPR011832">
    <property type="entry name" value="GlgDAde_trans"/>
</dbReference>
<keyword evidence="6" id="KW-1185">Reference proteome</keyword>
<feature type="domain" description="Nucleotidyl transferase" evidence="3">
    <location>
        <begin position="14"/>
        <end position="212"/>
    </location>
</feature>
<dbReference type="InterPro" id="IPR011831">
    <property type="entry name" value="ADP-Glc_PPase"/>
</dbReference>
<evidence type="ECO:0000259" key="3">
    <source>
        <dbReference type="Pfam" id="PF00483"/>
    </source>
</evidence>
<sequence>MIREALGLIYTGEQDSSLKDLTLSRSVAAMPMWGRYRAIDFLLSNLVNSGVGNVAVITQRRYHSLMDHLGSGRDWDLNRKREGLFILPPFMTKDDSGIYRGSVDALRSAKGFLKHARQQYVILSGSHVLFKTTYNEALEHHMKTGADITVFYNHVNPDEMRQLGERTHFQMDRTGQIYEIECNPAHPKSDQVSMGVYIVDKALLEYLVEECASRDEFRFTEGILIPKLKNLKIMGYEYPGYVARLESVYSYFHHNLMALNDKVRQELFYESGPVFTKVKDEVPALYGDEGEADNCMVADGCIVEGHVENSILFRGVKVGKGAVIRNSVVMQASEIQDGALLENVILDKQAIVRHARKLVGQPGFPIVVGKQTVI</sequence>
<feature type="domain" description="Glucose-1-phosphate adenylyltransferase/Bifunctional protein GlmU-like C-terminal hexapeptide" evidence="4">
    <location>
        <begin position="287"/>
        <end position="354"/>
    </location>
</feature>
<comment type="caution">
    <text evidence="5">The sequence shown here is derived from an EMBL/GenBank/DDBJ whole genome shotgun (WGS) entry which is preliminary data.</text>
</comment>
<keyword evidence="5" id="KW-0808">Transferase</keyword>
<dbReference type="InterPro" id="IPR029044">
    <property type="entry name" value="Nucleotide-diphossugar_trans"/>
</dbReference>
<dbReference type="PANTHER" id="PTHR43523">
    <property type="entry name" value="GLUCOSE-1-PHOSPHATE ADENYLYLTRANSFERASE-RELATED"/>
    <property type="match status" value="1"/>
</dbReference>
<dbReference type="Pfam" id="PF24894">
    <property type="entry name" value="Hexapep_GlmU"/>
    <property type="match status" value="1"/>
</dbReference>
<dbReference type="GO" id="GO:0005978">
    <property type="term" value="P:glycogen biosynthetic process"/>
    <property type="evidence" value="ECO:0007669"/>
    <property type="project" value="UniProtKB-KW"/>
</dbReference>
<dbReference type="NCBIfam" id="TIGR02092">
    <property type="entry name" value="glgD"/>
    <property type="match status" value="1"/>
</dbReference>
<dbReference type="AlphaFoldDB" id="A0A926D0Z3"/>
<dbReference type="CDD" id="cd02508">
    <property type="entry name" value="ADP_Glucose_PP"/>
    <property type="match status" value="1"/>
</dbReference>
<dbReference type="RefSeq" id="WP_249314261.1">
    <property type="nucleotide sequence ID" value="NZ_JACRSR010000001.1"/>
</dbReference>
<dbReference type="SUPFAM" id="SSF51161">
    <property type="entry name" value="Trimeric LpxA-like enzymes"/>
    <property type="match status" value="1"/>
</dbReference>
<dbReference type="Pfam" id="PF00483">
    <property type="entry name" value="NTP_transferase"/>
    <property type="match status" value="1"/>
</dbReference>
<reference evidence="5" key="1">
    <citation type="submission" date="2020-08" db="EMBL/GenBank/DDBJ databases">
        <title>Genome public.</title>
        <authorList>
            <person name="Liu C."/>
            <person name="Sun Q."/>
        </authorList>
    </citation>
    <scope>NUCLEOTIDE SEQUENCE</scope>
    <source>
        <strain evidence="5">NSJ-53</strain>
    </source>
</reference>